<keyword evidence="2" id="KW-0328">Glycosyltransferase</keyword>
<gene>
    <name evidence="2" type="ORF">FHX53_002547</name>
</gene>
<dbReference type="SUPFAM" id="SSF53448">
    <property type="entry name" value="Nucleotide-diphospho-sugar transferases"/>
    <property type="match status" value="1"/>
</dbReference>
<dbReference type="InterPro" id="IPR029044">
    <property type="entry name" value="Nucleotide-diphossugar_trans"/>
</dbReference>
<keyword evidence="3" id="KW-1185">Reference proteome</keyword>
<feature type="domain" description="Glycosyltransferase 2-like" evidence="1">
    <location>
        <begin position="14"/>
        <end position="197"/>
    </location>
</feature>
<dbReference type="CDD" id="cd04186">
    <property type="entry name" value="GT_2_like_c"/>
    <property type="match status" value="1"/>
</dbReference>
<sequence length="293" mass="31622">MTTDATDQPPRVGVITVVYRSNHVLPGFLRSLPDAIGEPFATIIADNRPGDGSHAPALAEEHGATYLPLPENLGYGGAVNAAAAELTPDLSWIVISNPDVVFRLGSIARLIATAEADPGIGAVGPAVENLDGTIYPSARAIPSLRTGIGHALFAYIWKSNPWTAAYRDGAAVSGERRDVGWLSGSCFLVRRAAFEAIGGFDDGYFMYFEDVDLGHRLSRAGYRNVYEPDARALHTGAHSTGAESARMTRAHHDSAKRFLHRKYRAWYLWPVRAVLSIGLSVRAAIMARAVGRR</sequence>
<dbReference type="Pfam" id="PF00535">
    <property type="entry name" value="Glycos_transf_2"/>
    <property type="match status" value="1"/>
</dbReference>
<dbReference type="InterPro" id="IPR001173">
    <property type="entry name" value="Glyco_trans_2-like"/>
</dbReference>
<dbReference type="AlphaFoldDB" id="A0A839EB22"/>
<keyword evidence="2" id="KW-0808">Transferase</keyword>
<dbReference type="PANTHER" id="PTHR43179">
    <property type="entry name" value="RHAMNOSYLTRANSFERASE WBBL"/>
    <property type="match status" value="1"/>
</dbReference>
<proteinExistence type="predicted"/>
<evidence type="ECO:0000259" key="1">
    <source>
        <dbReference type="Pfam" id="PF00535"/>
    </source>
</evidence>
<evidence type="ECO:0000313" key="2">
    <source>
        <dbReference type="EMBL" id="MBA8848930.1"/>
    </source>
</evidence>
<dbReference type="EC" id="2.4.1.289" evidence="2"/>
<dbReference type="PANTHER" id="PTHR43179:SF7">
    <property type="entry name" value="RHAMNOSYLTRANSFERASE WBBL"/>
    <property type="match status" value="1"/>
</dbReference>
<accession>A0A839EB22</accession>
<dbReference type="Proteomes" id="UP000585905">
    <property type="component" value="Unassembled WGS sequence"/>
</dbReference>
<protein>
    <submittedName>
        <fullName evidence="2">N-acetylglucosaminyl-diphospho-decaprenol L-rhamnosyltransferase</fullName>
        <ecNumber evidence="2">2.4.1.289</ecNumber>
    </submittedName>
</protein>
<reference evidence="2 3" key="1">
    <citation type="submission" date="2020-07" db="EMBL/GenBank/DDBJ databases">
        <title>Sequencing the genomes of 1000 actinobacteria strains.</title>
        <authorList>
            <person name="Klenk H.-P."/>
        </authorList>
    </citation>
    <scope>NUCLEOTIDE SEQUENCE [LARGE SCALE GENOMIC DNA]</scope>
    <source>
        <strain evidence="2 3">DSM 19663</strain>
    </source>
</reference>
<dbReference type="Gene3D" id="3.90.550.10">
    <property type="entry name" value="Spore Coat Polysaccharide Biosynthesis Protein SpsA, Chain A"/>
    <property type="match status" value="1"/>
</dbReference>
<dbReference type="GO" id="GO:0102096">
    <property type="term" value="F:decaprenyl-N-acetyl-alpha-D-glucosaminyl-pyrophosphate:dTDP-alpha-L-rhamnose rhamnosyltransferase activity"/>
    <property type="evidence" value="ECO:0007669"/>
    <property type="project" value="UniProtKB-EC"/>
</dbReference>
<evidence type="ECO:0000313" key="3">
    <source>
        <dbReference type="Proteomes" id="UP000585905"/>
    </source>
</evidence>
<comment type="caution">
    <text evidence="2">The sequence shown here is derived from an EMBL/GenBank/DDBJ whole genome shotgun (WGS) entry which is preliminary data.</text>
</comment>
<organism evidence="2 3">
    <name type="scientific">Microcella alkalica</name>
    <dbReference type="NCBI Taxonomy" id="355930"/>
    <lineage>
        <taxon>Bacteria</taxon>
        <taxon>Bacillati</taxon>
        <taxon>Actinomycetota</taxon>
        <taxon>Actinomycetes</taxon>
        <taxon>Micrococcales</taxon>
        <taxon>Microbacteriaceae</taxon>
        <taxon>Microcella</taxon>
    </lineage>
</organism>
<dbReference type="RefSeq" id="WP_182491702.1">
    <property type="nucleotide sequence ID" value="NZ_BAAAOV010000004.1"/>
</dbReference>
<dbReference type="EMBL" id="JACGWX010000009">
    <property type="protein sequence ID" value="MBA8848930.1"/>
    <property type="molecule type" value="Genomic_DNA"/>
</dbReference>
<name>A0A839EB22_9MICO</name>